<proteinExistence type="predicted"/>
<dbReference type="Pfam" id="PF14390">
    <property type="entry name" value="DUF4420"/>
    <property type="match status" value="1"/>
</dbReference>
<dbReference type="AlphaFoldDB" id="A0A844BDH0"/>
<dbReference type="OrthoDB" id="7375322at2"/>
<dbReference type="Proteomes" id="UP000466730">
    <property type="component" value="Unassembled WGS sequence"/>
</dbReference>
<evidence type="ECO:0000313" key="2">
    <source>
        <dbReference type="Proteomes" id="UP000466730"/>
    </source>
</evidence>
<reference evidence="1 2" key="1">
    <citation type="submission" date="2019-11" db="EMBL/GenBank/DDBJ databases">
        <title>Draft Whole-Genome sequence of the marine photosynthetic bacterium Rhodovulum strictum DSM 11289.</title>
        <authorList>
            <person name="Kyndt J.A."/>
            <person name="Meyer T.E."/>
        </authorList>
    </citation>
    <scope>NUCLEOTIDE SEQUENCE [LARGE SCALE GENOMIC DNA]</scope>
    <source>
        <strain evidence="1 2">DSM 11289</strain>
    </source>
</reference>
<organism evidence="1 2">
    <name type="scientific">Rhodovulum strictum</name>
    <dbReference type="NCBI Taxonomy" id="58314"/>
    <lineage>
        <taxon>Bacteria</taxon>
        <taxon>Pseudomonadati</taxon>
        <taxon>Pseudomonadota</taxon>
        <taxon>Alphaproteobacteria</taxon>
        <taxon>Rhodobacterales</taxon>
        <taxon>Paracoccaceae</taxon>
        <taxon>Rhodovulum</taxon>
    </lineage>
</organism>
<comment type="caution">
    <text evidence="1">The sequence shown here is derived from an EMBL/GenBank/DDBJ whole genome shotgun (WGS) entry which is preliminary data.</text>
</comment>
<accession>A0A844BDH0</accession>
<keyword evidence="2" id="KW-1185">Reference proteome</keyword>
<name>A0A844BDH0_9RHOB</name>
<dbReference type="InterPro" id="IPR025534">
    <property type="entry name" value="DUF4420"/>
</dbReference>
<gene>
    <name evidence="1" type="ORF">GH815_16275</name>
</gene>
<dbReference type="EMBL" id="WJPO01000032">
    <property type="protein sequence ID" value="MRH22534.1"/>
    <property type="molecule type" value="Genomic_DNA"/>
</dbReference>
<sequence>MFRAAQSSTSSTPSACARCSARKRSKRRRWVIPSDTPWSGLEVGKTDTRRVSASARWNWFWAVMPRADVALVLQLNELPKPAPDLPKLRNLEIRFQTLPGGPILYIRLKDSAQLELFETLCRDVMAAGELAETEPEALERAIGRTFRWHYLLRGGKPEVLSEEAQKGLIGEIEVLKLLIAALGARPALSAWTGPSGAPKDFELRSDCIEVKARRGASQPFVRITSEHQLADVPERRLWLGVLAVDKVQPPHGRTLTEHVDEVTDLLERTEPSAIMDWDLHLADAGYDALHDYTHWRWIVSTPEFHAVTDGFPRIAAPVPLGVAGVTYALALSACTPFRTDWEEVRAGLAEEDEG</sequence>
<protein>
    <submittedName>
        <fullName evidence="1">PD-(D/E)XK motif protein</fullName>
    </submittedName>
</protein>
<evidence type="ECO:0000313" key="1">
    <source>
        <dbReference type="EMBL" id="MRH22534.1"/>
    </source>
</evidence>